<dbReference type="GO" id="GO:0003954">
    <property type="term" value="F:NADH dehydrogenase activity"/>
    <property type="evidence" value="ECO:0007669"/>
    <property type="project" value="TreeGrafter"/>
</dbReference>
<protein>
    <submittedName>
        <fullName evidence="10">Oxidoreductase</fullName>
    </submittedName>
</protein>
<evidence type="ECO:0000256" key="7">
    <source>
        <dbReference type="SAM" id="Phobius"/>
    </source>
</evidence>
<feature type="transmembrane region" description="Helical" evidence="7">
    <location>
        <begin position="589"/>
        <end position="610"/>
    </location>
</feature>
<evidence type="ECO:0000256" key="6">
    <source>
        <dbReference type="RuleBase" id="RU000320"/>
    </source>
</evidence>
<dbReference type="OrthoDB" id="9807568at2"/>
<feature type="transmembrane region" description="Helical" evidence="7">
    <location>
        <begin position="82"/>
        <end position="105"/>
    </location>
</feature>
<evidence type="ECO:0000256" key="3">
    <source>
        <dbReference type="ARBA" id="ARBA00022989"/>
    </source>
</evidence>
<evidence type="ECO:0000313" key="11">
    <source>
        <dbReference type="Proteomes" id="UP000276103"/>
    </source>
</evidence>
<dbReference type="PANTHER" id="PTHR42829">
    <property type="entry name" value="NADH-UBIQUINONE OXIDOREDUCTASE CHAIN 5"/>
    <property type="match status" value="1"/>
</dbReference>
<dbReference type="GO" id="GO:0015990">
    <property type="term" value="P:electron transport coupled proton transport"/>
    <property type="evidence" value="ECO:0007669"/>
    <property type="project" value="TreeGrafter"/>
</dbReference>
<feature type="domain" description="NADH:quinone oxidoreductase/Mrp antiporter transmembrane" evidence="8">
    <location>
        <begin position="140"/>
        <end position="419"/>
    </location>
</feature>
<proteinExistence type="predicted"/>
<evidence type="ECO:0000256" key="5">
    <source>
        <dbReference type="ARBA" id="ARBA00025624"/>
    </source>
</evidence>
<dbReference type="EMBL" id="RSCM01000005">
    <property type="protein sequence ID" value="RUS97269.1"/>
    <property type="molecule type" value="Genomic_DNA"/>
</dbReference>
<dbReference type="GO" id="GO:0012505">
    <property type="term" value="C:endomembrane system"/>
    <property type="evidence" value="ECO:0007669"/>
    <property type="project" value="UniProtKB-SubCell"/>
</dbReference>
<dbReference type="PANTHER" id="PTHR42829:SF2">
    <property type="entry name" value="NADH-UBIQUINONE OXIDOREDUCTASE CHAIN 5"/>
    <property type="match status" value="1"/>
</dbReference>
<dbReference type="AlphaFoldDB" id="A0A433UTW9"/>
<dbReference type="PRINTS" id="PR01434">
    <property type="entry name" value="NADHDHGNASE5"/>
</dbReference>
<feature type="transmembrane region" description="Helical" evidence="7">
    <location>
        <begin position="490"/>
        <end position="510"/>
    </location>
</feature>
<feature type="transmembrane region" description="Helical" evidence="7">
    <location>
        <begin position="41"/>
        <end position="62"/>
    </location>
</feature>
<dbReference type="InterPro" id="IPR001750">
    <property type="entry name" value="ND/Mrp_TM"/>
</dbReference>
<dbReference type="Proteomes" id="UP000276103">
    <property type="component" value="Unassembled WGS sequence"/>
</dbReference>
<feature type="transmembrane region" description="Helical" evidence="7">
    <location>
        <begin position="452"/>
        <end position="470"/>
    </location>
</feature>
<keyword evidence="4 7" id="KW-0472">Membrane</keyword>
<feature type="transmembrane region" description="Helical" evidence="7">
    <location>
        <begin position="335"/>
        <end position="358"/>
    </location>
</feature>
<reference evidence="10 11" key="1">
    <citation type="journal article" date="2019" name="Genome Biol. Evol.">
        <title>Day and night: Metabolic profiles and evolutionary relationships of six axenic non-marine cyanobacteria.</title>
        <authorList>
            <person name="Will S.E."/>
            <person name="Henke P."/>
            <person name="Boedeker C."/>
            <person name="Huang S."/>
            <person name="Brinkmann H."/>
            <person name="Rohde M."/>
            <person name="Jarek M."/>
            <person name="Friedl T."/>
            <person name="Seufert S."/>
            <person name="Schumacher M."/>
            <person name="Overmann J."/>
            <person name="Neumann-Schaal M."/>
            <person name="Petersen J."/>
        </authorList>
    </citation>
    <scope>NUCLEOTIDE SEQUENCE [LARGE SCALE GENOMIC DNA]</scope>
    <source>
        <strain evidence="10 11">SAG 1403-4b</strain>
    </source>
</reference>
<dbReference type="Pfam" id="PF00662">
    <property type="entry name" value="Proton_antipo_N"/>
    <property type="match status" value="1"/>
</dbReference>
<dbReference type="Pfam" id="PF00361">
    <property type="entry name" value="Proton_antipo_M"/>
    <property type="match status" value="1"/>
</dbReference>
<gene>
    <name evidence="10" type="primary">ndhF</name>
    <name evidence="10" type="ORF">DSM107003_20100</name>
</gene>
<dbReference type="NCBIfam" id="NF005633">
    <property type="entry name" value="PRK07390.1"/>
    <property type="match status" value="1"/>
</dbReference>
<dbReference type="GO" id="GO:0016020">
    <property type="term" value="C:membrane"/>
    <property type="evidence" value="ECO:0007669"/>
    <property type="project" value="UniProtKB-SubCell"/>
</dbReference>
<organism evidence="10 11">
    <name type="scientific">Trichormus variabilis SAG 1403-4b</name>
    <dbReference type="NCBI Taxonomy" id="447716"/>
    <lineage>
        <taxon>Bacteria</taxon>
        <taxon>Bacillati</taxon>
        <taxon>Cyanobacteriota</taxon>
        <taxon>Cyanophyceae</taxon>
        <taxon>Nostocales</taxon>
        <taxon>Nostocaceae</taxon>
        <taxon>Trichormus</taxon>
    </lineage>
</organism>
<evidence type="ECO:0000256" key="4">
    <source>
        <dbReference type="ARBA" id="ARBA00023136"/>
    </source>
</evidence>
<evidence type="ECO:0000256" key="2">
    <source>
        <dbReference type="ARBA" id="ARBA00022692"/>
    </source>
</evidence>
<dbReference type="InterPro" id="IPR010217">
    <property type="entry name" value="NU5C2"/>
</dbReference>
<keyword evidence="11" id="KW-1185">Reference proteome</keyword>
<accession>A0A433UTW9</accession>
<sequence>MAQYLLETVWLIPVYALIGGLLAVPWSPGIIRKTGPRPAGYVNLVMTFFSFFHAVFAFTATWNQPAQEVFIPWLSTAGLDLTINLEISSVSVGALIVITGLNFLAQIFAIGYMEMDWGWGRFFSLLGLFEAGLCALVLCNDLFFSYVILEVLTLGTYLLVGLWFSQPLVVTGARDAFLTKRVGDLFLLMGVLGLWPLAGTWNYTELTEWAATANVDPTVMTLVCLGLIAGPMGKCAQFPLHLWLDEAMEGPVPSTILRNSVVVASGAWVLIKLQPVFSLSPVVSSAMVAIGGVTAIGASLIAIAQIDIKRCLSYSVSAYMGLVFIAVGTQQDDAALLLVLTHALASALLVMSTGGIVWNNITQDVTQLGGLWTRRPISGIAFIVGTLGFIGFPPLGSFWALFKLADGLWTTHPGLVGIIIAVNALTAFSLTREFGLIFGGKPKQMSERSPEAHWPMVLPMVILVGFVLHLPLVLQSLSLLPNWTTLNKDIALLLIWSSIFGCGISGVIYLGNIPKPIRLPWKGLQDLLAYDFYTPKLYKITIIFGVAQISKFADMLDRFVIDGIVNLVGLFSLLGGEGLKYSTTGQTQFYAFTILVGVGVLGAWVTWPFWGIQFLSLVF</sequence>
<dbReference type="NCBIfam" id="TIGR01960">
    <property type="entry name" value="ndhF3_CO2"/>
    <property type="match status" value="1"/>
</dbReference>
<dbReference type="Gene3D" id="1.20.5.2700">
    <property type="match status" value="1"/>
</dbReference>
<dbReference type="InterPro" id="IPR003945">
    <property type="entry name" value="NU5C-like"/>
</dbReference>
<feature type="transmembrane region" description="Helical" evidence="7">
    <location>
        <begin position="144"/>
        <end position="164"/>
    </location>
</feature>
<name>A0A433UTW9_ANAVA</name>
<comment type="function">
    <text evidence="5">NDH-1 shuttles electrons from NAD(P)H, via FMN and iron-sulfur (Fe-S) centers, to quinones in the respiratory chain. The immediate electron acceptor for the enzyme in this species is believed to be plastoquinone. Couples the redox reaction to proton translocation (for every two electrons transferred, four hydrogen ions are translocated across the cytoplasmic membrane), and thus conserves the redox energy in a proton gradient.</text>
</comment>
<dbReference type="GO" id="GO:0042773">
    <property type="term" value="P:ATP synthesis coupled electron transport"/>
    <property type="evidence" value="ECO:0007669"/>
    <property type="project" value="InterPro"/>
</dbReference>
<comment type="subcellular location">
    <subcellularLocation>
        <location evidence="1">Endomembrane system</location>
        <topology evidence="1">Multi-pass membrane protein</topology>
    </subcellularLocation>
    <subcellularLocation>
        <location evidence="6">Membrane</location>
        <topology evidence="6">Multi-pass membrane protein</topology>
    </subcellularLocation>
</comment>
<dbReference type="RefSeq" id="WP_127053809.1">
    <property type="nucleotide sequence ID" value="NZ_RSCM01000005.1"/>
</dbReference>
<comment type="caution">
    <text evidence="10">The sequence shown here is derived from an EMBL/GenBank/DDBJ whole genome shotgun (WGS) entry which is preliminary data.</text>
</comment>
<keyword evidence="3 7" id="KW-1133">Transmembrane helix</keyword>
<feature type="transmembrane region" description="Helical" evidence="7">
    <location>
        <begin position="414"/>
        <end position="431"/>
    </location>
</feature>
<feature type="transmembrane region" description="Helical" evidence="7">
    <location>
        <begin position="185"/>
        <end position="204"/>
    </location>
</feature>
<evidence type="ECO:0000313" key="10">
    <source>
        <dbReference type="EMBL" id="RUS97269.1"/>
    </source>
</evidence>
<feature type="transmembrane region" description="Helical" evidence="7">
    <location>
        <begin position="12"/>
        <end position="29"/>
    </location>
</feature>
<feature type="domain" description="NADH-Ubiquinone oxidoreductase (complex I) chain 5 N-terminal" evidence="9">
    <location>
        <begin position="73"/>
        <end position="123"/>
    </location>
</feature>
<feature type="transmembrane region" description="Helical" evidence="7">
    <location>
        <begin position="379"/>
        <end position="402"/>
    </location>
</feature>
<keyword evidence="2 6" id="KW-0812">Transmembrane</keyword>
<evidence type="ECO:0000259" key="8">
    <source>
        <dbReference type="Pfam" id="PF00361"/>
    </source>
</evidence>
<evidence type="ECO:0000256" key="1">
    <source>
        <dbReference type="ARBA" id="ARBA00004127"/>
    </source>
</evidence>
<feature type="transmembrane region" description="Helical" evidence="7">
    <location>
        <begin position="117"/>
        <end position="138"/>
    </location>
</feature>
<feature type="transmembrane region" description="Helical" evidence="7">
    <location>
        <begin position="283"/>
        <end position="304"/>
    </location>
</feature>
<dbReference type="GO" id="GO:0008137">
    <property type="term" value="F:NADH dehydrogenase (ubiquinone) activity"/>
    <property type="evidence" value="ECO:0007669"/>
    <property type="project" value="InterPro"/>
</dbReference>
<feature type="transmembrane region" description="Helical" evidence="7">
    <location>
        <begin position="311"/>
        <end position="329"/>
    </location>
</feature>
<dbReference type="InterPro" id="IPR001516">
    <property type="entry name" value="Proton_antipo_N"/>
</dbReference>
<evidence type="ECO:0000259" key="9">
    <source>
        <dbReference type="Pfam" id="PF00662"/>
    </source>
</evidence>